<accession>A0A1H2X4W5</accession>
<name>A0A1H2X4W5_9BACI</name>
<gene>
    <name evidence="1" type="ORF">SAMN05421781_2645</name>
</gene>
<reference evidence="1 2" key="1">
    <citation type="submission" date="2016-10" db="EMBL/GenBank/DDBJ databases">
        <authorList>
            <person name="de Groot N.N."/>
        </authorList>
    </citation>
    <scope>NUCLEOTIDE SEQUENCE [LARGE SCALE GENOMIC DNA]</scope>
    <source>
        <strain evidence="1 2">DSM 23126</strain>
    </source>
</reference>
<evidence type="ECO:0000313" key="1">
    <source>
        <dbReference type="EMBL" id="SDW87786.1"/>
    </source>
</evidence>
<dbReference type="OrthoDB" id="2969673at2"/>
<protein>
    <submittedName>
        <fullName evidence="1">Uncharacterized protein</fullName>
    </submittedName>
</protein>
<dbReference type="EMBL" id="FNNC01000006">
    <property type="protein sequence ID" value="SDW87786.1"/>
    <property type="molecule type" value="Genomic_DNA"/>
</dbReference>
<sequence>MAVENKFAYFVDRSGRQVTVGTLRDIEQMDLGRGQIYYCDSEQALLQGVKEYYHNECIITLRSPMNDFKENLSL</sequence>
<dbReference type="AlphaFoldDB" id="A0A1H2X4W5"/>
<proteinExistence type="predicted"/>
<dbReference type="RefSeq" id="WP_091616013.1">
    <property type="nucleotide sequence ID" value="NZ_FNNC01000006.1"/>
</dbReference>
<organism evidence="1 2">
    <name type="scientific">Marinococcus luteus</name>
    <dbReference type="NCBI Taxonomy" id="1122204"/>
    <lineage>
        <taxon>Bacteria</taxon>
        <taxon>Bacillati</taxon>
        <taxon>Bacillota</taxon>
        <taxon>Bacilli</taxon>
        <taxon>Bacillales</taxon>
        <taxon>Bacillaceae</taxon>
        <taxon>Marinococcus</taxon>
    </lineage>
</organism>
<keyword evidence="2" id="KW-1185">Reference proteome</keyword>
<dbReference type="Proteomes" id="UP000199488">
    <property type="component" value="Unassembled WGS sequence"/>
</dbReference>
<evidence type="ECO:0000313" key="2">
    <source>
        <dbReference type="Proteomes" id="UP000199488"/>
    </source>
</evidence>